<dbReference type="Pfam" id="PF25024">
    <property type="entry name" value="EGF_TEN"/>
    <property type="match status" value="1"/>
</dbReference>
<evidence type="ECO:0000256" key="5">
    <source>
        <dbReference type="ARBA" id="ARBA00022536"/>
    </source>
</evidence>
<dbReference type="FunFam" id="2.60.40.10:FF:000099">
    <property type="entry name" value="Fibronectin 1"/>
    <property type="match status" value="1"/>
</dbReference>
<evidence type="ECO:0000256" key="10">
    <source>
        <dbReference type="ARBA" id="ARBA00023054"/>
    </source>
</evidence>
<evidence type="ECO:0000259" key="20">
    <source>
        <dbReference type="PROSITE" id="PS51406"/>
    </source>
</evidence>
<dbReference type="Proteomes" id="UP000504639">
    <property type="component" value="Chromosome 19"/>
</dbReference>
<dbReference type="PANTHER" id="PTHR46708">
    <property type="entry name" value="TENASCIN"/>
    <property type="match status" value="1"/>
</dbReference>
<comment type="similarity">
    <text evidence="2">Belongs to the tenascin family.</text>
</comment>
<keyword evidence="21" id="KW-1185">Reference proteome</keyword>
<feature type="disulfide bond" evidence="16">
    <location>
        <begin position="457"/>
        <end position="466"/>
    </location>
</feature>
<evidence type="ECO:0000313" key="22">
    <source>
        <dbReference type="RefSeq" id="XP_032056078.1"/>
    </source>
</evidence>
<dbReference type="InParanoid" id="A0A6J3E3K5"/>
<evidence type="ECO:0000256" key="4">
    <source>
        <dbReference type="ARBA" id="ARBA00022530"/>
    </source>
</evidence>
<feature type="disulfide bond" evidence="16">
    <location>
        <begin position="285"/>
        <end position="295"/>
    </location>
</feature>
<feature type="domain" description="Fibronectin type-III" evidence="19">
    <location>
        <begin position="1592"/>
        <end position="1681"/>
    </location>
</feature>
<comment type="caution">
    <text evidence="16">Lacks conserved residue(s) required for the propagation of feature annotation.</text>
</comment>
<dbReference type="Pfam" id="PF18720">
    <property type="entry name" value="EGF_Tenascin"/>
    <property type="match status" value="1"/>
</dbReference>
<sequence>MGLPMQVLACAILGLLYQHVSGGLIKRIIRQKRETGLNVTLPEDSQPLVFNHVYNIKLPVGSLCSVDLDTASGDADLKAEIEPVKNYEEHTVKDENQIVFTHRINIPRRACGCAAAPDIKDLLSRLEELEGLVSSLREQCASGAGCCPNSQTAEGRLDTTPYCSGHGNYSTEICGCVCEPGWKGPNCSEPACPHHCFNRGVCLQGKCICDEGFTGEDCSQASCPSDCNDQGKCVDGVCVCFEGYTGTDCSEELCPHGCSVHGRCVGGRCVCHEGFTGEDCSEPLCPNNCHNRGRCVDNECVCDEGYTGEDCSELICPNDCFDRGRCVNGTCFCEEGYTGEDCGDLTCPNNCNGNGRCENGLCVCHEGFVGDDCSEKRCPKDCHNRGRCVDGRCVCHEGYLGEDCGELRCPNDCHNRGRCVNGQCVCDEGFIGEDCGELRCPNDCHNRGRCINGQCECHEGFTGEDCGELRCPNDCNNHGRCINGQCVCDEEYTGEDCGELRCPNDCNNRGRCVEGHCVCDNGFTGEDCGELSCPNNCHQRGRCVNGRCVCHEGFTGEDCRERSCPNDCNNVGRCIDGRCVCEDGYMGIDCSDVSPPTELTVTNVTDKTVNLEWKHENLVNEYLVTYVPTSSGGLDLQFTVPGNQTSATIHELEPGVEYFIRVFAILKNKKSIPVSARVATYLPAPEGLKFKSVRETSVQVEWDPLSISFDGWELVFRNMKKDDNGDITSSLKRPETSYMQPGLAPGQQYNVSLHIVKNNTRGPGLSKVITTKLDAPSQIEAKDVTDTTALITWSKPLAEIEGIELTYGPKDVPGDRTTIDLSEDENQYSIGNLRPHTEYEVTLISRRGDMESDPMKEVFVTDLDAPRNLKRVSQTDNSITLEWKNSHANIDNYRIKFAPISGGDHAEITVPKGSQATTRATLTGLRPGTEYGIGVTAVKQDRESAPATINAGTDLDNPKDLEVGDRTETTLSLRWRRPVAKFDRYRLTYVSPSGRKNEVEIPVDSTSFILRGLEAGTEYTISLVAEKGRHKSKPTTVKGSTEEEPELGKLSVSETGWDGFQLTWTAADGAYENFVIQVQEADNPEETRNITVPGRLRFMNVTGLKANTPYNITLYGVINGYRTKPLSVETATGVHPEVGELTVSDITPESFNLSWTTTNGDFDVFTIEIIDSNRLLEPMEFNISGNSRTAHISGLSPSTDFIVYLYGISNGFRTQAISSAATTVEEPLLSKLTVSNATSDTMLLTWEAQDNAFDHFILEVRNSDFPLDSLVQTVPGASRHYVVTSLKAATNYTIQLHGVIDGQGGQTLTALATTEAEPQLGTLTLTNVTPDSFNLSWTTRDGPFAKFVIHIRDSYAAHEPQELTVSGGARSAHISGLLDYTGYDINIKGTTDAGVHTEPLTAFVMTEAMPPLGNLTVSDINPYGFTVSWMASENAFDSFLVVVVDSGKLLDPQEFLLTGAQRQLKLKGLITGIGYEVMLYGFAKGHQTKPLSTVAITEAEPEVDNLLVSDATPDGFRLSWTADDGVFDSFVLRIRDTKRKSDPLELIVPGHERTHDITGLKEGTEYEIELYGVSSGRRSQPINSVATTVVGSPKGISFSDITENSATVSWIAPRTRVDSYRISYVPVTGGTPNVVTVDGSKTRTKLVKLVPGVDYNVNIISVKGFEESEPISGILKTALDSPSGLVVVNITDSEALATWQPAIAAVDNYVISYASEDEPEVTQMVSGNTVEYDLNGLRPATEYTLSVHAVKDTQKSETLSTQFTTGMDAPRDLSATEVQSETAVITWRPPRAPVTGYLLIYESIDGKVKEVILDPETTSYTLAELSPSTQYTVKLQALNRSLKSRTIQTIFTTTGLLYPYPKDCSQALLNGEVASGLYTIYLNGDRTQPLQVFCDMAEDGGGWIVFLRRQNGKEDFYKNWKSYAAGFGDPKDEFWIGLENLHKITSQGQYELRVDLRDRGETAYAVYDKFSVGDSKTRYRLRVDGYSGTAGDSMTYHNGRSFSTFDKDNDSAITNCALSYKGAFWYKNCHRVNLMGRYGDNNHSQGVNWFHWKGHEYSIQFAEMKLRPSSFRNLEGRRKRA</sequence>
<dbReference type="Gene3D" id="2.20.25.10">
    <property type="match status" value="1"/>
</dbReference>
<dbReference type="InterPro" id="IPR002181">
    <property type="entry name" value="Fibrinogen_a/b/g_C_dom"/>
</dbReference>
<dbReference type="InterPro" id="IPR036116">
    <property type="entry name" value="FN3_sf"/>
</dbReference>
<feature type="domain" description="Fibrinogen C-terminal" evidence="20">
    <location>
        <begin position="1855"/>
        <end position="2070"/>
    </location>
</feature>
<dbReference type="FunFam" id="3.90.215.10:FF:000001">
    <property type="entry name" value="Tenascin isoform 1"/>
    <property type="match status" value="1"/>
</dbReference>
<evidence type="ECO:0000256" key="16">
    <source>
        <dbReference type="PROSITE-ProRule" id="PRU00076"/>
    </source>
</evidence>
<keyword evidence="4" id="KW-0272">Extracellular matrix</keyword>
<dbReference type="PROSITE" id="PS50026">
    <property type="entry name" value="EGF_3"/>
    <property type="match status" value="2"/>
</dbReference>
<evidence type="ECO:0000259" key="19">
    <source>
        <dbReference type="PROSITE" id="PS50853"/>
    </source>
</evidence>
<evidence type="ECO:0000256" key="14">
    <source>
        <dbReference type="ARBA" id="ARBA00079678"/>
    </source>
</evidence>
<dbReference type="Pfam" id="PF00041">
    <property type="entry name" value="fn3"/>
    <property type="match status" value="14"/>
</dbReference>
<organism evidence="21 22">
    <name type="scientific">Aythya fuligula</name>
    <name type="common">Tufted duck</name>
    <name type="synonym">Anas fuligula</name>
    <dbReference type="NCBI Taxonomy" id="219594"/>
    <lineage>
        <taxon>Eukaryota</taxon>
        <taxon>Metazoa</taxon>
        <taxon>Chordata</taxon>
        <taxon>Craniata</taxon>
        <taxon>Vertebrata</taxon>
        <taxon>Euteleostomi</taxon>
        <taxon>Archelosauria</taxon>
        <taxon>Archosauria</taxon>
        <taxon>Dinosauria</taxon>
        <taxon>Saurischia</taxon>
        <taxon>Theropoda</taxon>
        <taxon>Coelurosauria</taxon>
        <taxon>Aves</taxon>
        <taxon>Neognathae</taxon>
        <taxon>Galloanserae</taxon>
        <taxon>Anseriformes</taxon>
        <taxon>Anatidae</taxon>
        <taxon>Aythyinae</taxon>
        <taxon>Aythya</taxon>
    </lineage>
</organism>
<dbReference type="GeneID" id="116496828"/>
<evidence type="ECO:0000256" key="9">
    <source>
        <dbReference type="ARBA" id="ARBA00022974"/>
    </source>
</evidence>
<feature type="domain" description="Fibronectin type-III" evidence="19">
    <location>
        <begin position="866"/>
        <end position="956"/>
    </location>
</feature>
<dbReference type="InterPro" id="IPR036056">
    <property type="entry name" value="Fibrinogen-like_C"/>
</dbReference>
<keyword evidence="10" id="KW-0175">Coiled coil</keyword>
<dbReference type="SMART" id="SM00186">
    <property type="entry name" value="FBG"/>
    <property type="match status" value="1"/>
</dbReference>
<evidence type="ECO:0000256" key="17">
    <source>
        <dbReference type="SAM" id="SignalP"/>
    </source>
</evidence>
<feature type="domain" description="Fibronectin type-III" evidence="19">
    <location>
        <begin position="957"/>
        <end position="1045"/>
    </location>
</feature>
<comment type="subcellular location">
    <subcellularLocation>
        <location evidence="1">Secreted</location>
        <location evidence="1">Extracellular space</location>
        <location evidence="1">Extracellular matrix</location>
    </subcellularLocation>
</comment>
<keyword evidence="11 16" id="KW-1015">Disulfide bond</keyword>
<dbReference type="PROSITE" id="PS01186">
    <property type="entry name" value="EGF_2"/>
    <property type="match status" value="5"/>
</dbReference>
<dbReference type="FunFam" id="2.60.40.10:FF:000201">
    <property type="entry name" value="Tenascin C"/>
    <property type="match status" value="1"/>
</dbReference>
<dbReference type="Pfam" id="PF00147">
    <property type="entry name" value="Fibrinogen_C"/>
    <property type="match status" value="1"/>
</dbReference>
<feature type="domain" description="Fibronectin type-III" evidence="19">
    <location>
        <begin position="1046"/>
        <end position="1137"/>
    </location>
</feature>
<evidence type="ECO:0000256" key="7">
    <source>
        <dbReference type="ARBA" id="ARBA00022737"/>
    </source>
</evidence>
<evidence type="ECO:0000256" key="6">
    <source>
        <dbReference type="ARBA" id="ARBA00022729"/>
    </source>
</evidence>
<evidence type="ECO:0000256" key="8">
    <source>
        <dbReference type="ARBA" id="ARBA00022889"/>
    </source>
</evidence>
<feature type="domain" description="Fibronectin type-III" evidence="19">
    <location>
        <begin position="1682"/>
        <end position="1768"/>
    </location>
</feature>
<dbReference type="SMART" id="SM00060">
    <property type="entry name" value="FN3"/>
    <property type="match status" value="14"/>
</dbReference>
<dbReference type="FunFam" id="2.60.40.10:FF:000293">
    <property type="entry name" value="Tenascin C"/>
    <property type="match status" value="1"/>
</dbReference>
<evidence type="ECO:0000256" key="11">
    <source>
        <dbReference type="ARBA" id="ARBA00023157"/>
    </source>
</evidence>
<dbReference type="Gene3D" id="3.90.215.10">
    <property type="entry name" value="Gamma Fibrinogen, chain A, domain 1"/>
    <property type="match status" value="1"/>
</dbReference>
<dbReference type="RefSeq" id="XP_032056078.1">
    <property type="nucleotide sequence ID" value="XM_032200187.1"/>
</dbReference>
<evidence type="ECO:0000259" key="18">
    <source>
        <dbReference type="PROSITE" id="PS50026"/>
    </source>
</evidence>
<dbReference type="CDD" id="cd00087">
    <property type="entry name" value="FReD"/>
    <property type="match status" value="1"/>
</dbReference>
<dbReference type="InterPro" id="IPR014716">
    <property type="entry name" value="Fibrinogen_a/b/g_C_1"/>
</dbReference>
<name>A0A6J3E3K5_AYTFU</name>
<dbReference type="PANTHER" id="PTHR46708:SF1">
    <property type="entry name" value="TENASCIN"/>
    <property type="match status" value="1"/>
</dbReference>
<dbReference type="CTD" id="3371"/>
<dbReference type="GO" id="GO:0007155">
    <property type="term" value="P:cell adhesion"/>
    <property type="evidence" value="ECO:0007669"/>
    <property type="project" value="UniProtKB-KW"/>
</dbReference>
<feature type="disulfide bond" evidence="16">
    <location>
        <begin position="440"/>
        <end position="450"/>
    </location>
</feature>
<keyword evidence="3" id="KW-0964">Secreted</keyword>
<feature type="disulfide bond" evidence="16">
    <location>
        <begin position="302"/>
        <end position="311"/>
    </location>
</feature>
<dbReference type="SMART" id="SM00181">
    <property type="entry name" value="EGF"/>
    <property type="match status" value="13"/>
</dbReference>
<dbReference type="InterPro" id="IPR003961">
    <property type="entry name" value="FN3_dom"/>
</dbReference>
<feature type="domain" description="Fibronectin type-III" evidence="19">
    <location>
        <begin position="1228"/>
        <end position="1318"/>
    </location>
</feature>
<dbReference type="PROSITE" id="PS51406">
    <property type="entry name" value="FIBRINOGEN_C_2"/>
    <property type="match status" value="1"/>
</dbReference>
<keyword evidence="8" id="KW-0130">Cell adhesion</keyword>
<keyword evidence="6 17" id="KW-0732">Signal</keyword>
<dbReference type="FunFam" id="2.10.25.10:FF:000001">
    <property type="entry name" value="Tenascin C"/>
    <property type="match status" value="13"/>
</dbReference>
<dbReference type="Gene3D" id="2.60.40.10">
    <property type="entry name" value="Immunoglobulins"/>
    <property type="match status" value="14"/>
</dbReference>
<evidence type="ECO:0000256" key="13">
    <source>
        <dbReference type="ARBA" id="ARBA00069274"/>
    </source>
</evidence>
<dbReference type="PROSITE" id="PS00022">
    <property type="entry name" value="EGF_1"/>
    <property type="match status" value="5"/>
</dbReference>
<dbReference type="InterPro" id="IPR013783">
    <property type="entry name" value="Ig-like_fold"/>
</dbReference>
<dbReference type="CDD" id="cd00063">
    <property type="entry name" value="FN3"/>
    <property type="match status" value="13"/>
</dbReference>
<dbReference type="FunFam" id="2.60.40.10:FF:000529">
    <property type="entry name" value="Tenascin C"/>
    <property type="match status" value="1"/>
</dbReference>
<dbReference type="Gene3D" id="2.10.25.10">
    <property type="entry name" value="Laminin"/>
    <property type="match status" value="13"/>
</dbReference>
<keyword evidence="5 16" id="KW-0245">EGF-like domain</keyword>
<evidence type="ECO:0000256" key="15">
    <source>
        <dbReference type="ARBA" id="ARBA00080298"/>
    </source>
</evidence>
<feature type="domain" description="Fibronectin type-III" evidence="19">
    <location>
        <begin position="775"/>
        <end position="865"/>
    </location>
</feature>
<dbReference type="InterPro" id="IPR050991">
    <property type="entry name" value="ECM_Regulatory_Proteins"/>
</dbReference>
<feature type="domain" description="Fibronectin type-III" evidence="19">
    <location>
        <begin position="595"/>
        <end position="685"/>
    </location>
</feature>
<dbReference type="FunFam" id="2.60.40.10:FF:000398">
    <property type="entry name" value="Tenascin C"/>
    <property type="match status" value="1"/>
</dbReference>
<dbReference type="CDD" id="cd00054">
    <property type="entry name" value="EGF_CA"/>
    <property type="match status" value="6"/>
</dbReference>
<feature type="domain" description="EGF-like" evidence="18">
    <location>
        <begin position="281"/>
        <end position="312"/>
    </location>
</feature>
<dbReference type="Pfam" id="PF23106">
    <property type="entry name" value="EGF_Teneurin"/>
    <property type="match status" value="5"/>
</dbReference>
<gene>
    <name evidence="22" type="primary">TNC</name>
</gene>
<dbReference type="GO" id="GO:0005615">
    <property type="term" value="C:extracellular space"/>
    <property type="evidence" value="ECO:0007669"/>
    <property type="project" value="TreeGrafter"/>
</dbReference>
<protein>
    <recommendedName>
        <fullName evidence="13">Tenascin</fullName>
    </recommendedName>
    <alternativeName>
        <fullName evidence="14">Hexabrachion</fullName>
    </alternativeName>
    <alternativeName>
        <fullName evidence="15">Tenascin-C</fullName>
    </alternativeName>
</protein>
<dbReference type="FunFam" id="2.60.40.10:FF:000274">
    <property type="entry name" value="Tenascin C"/>
    <property type="match status" value="1"/>
</dbReference>
<dbReference type="GO" id="GO:0009611">
    <property type="term" value="P:response to wounding"/>
    <property type="evidence" value="ECO:0007669"/>
    <property type="project" value="UniProtKB-ARBA"/>
</dbReference>
<dbReference type="InterPro" id="IPR000742">
    <property type="entry name" value="EGF"/>
</dbReference>
<dbReference type="InterPro" id="IPR041161">
    <property type="entry name" value="EGF_Tenascin"/>
</dbReference>
<feature type="domain" description="Fibronectin type-III" evidence="19">
    <location>
        <begin position="1319"/>
        <end position="1411"/>
    </location>
</feature>
<keyword evidence="7" id="KW-0677">Repeat</keyword>
<dbReference type="FunFam" id="2.60.40.10:FF:000162">
    <property type="entry name" value="Tenascin C"/>
    <property type="match status" value="1"/>
</dbReference>
<dbReference type="FunFam" id="2.20.25.10:FF:000006">
    <property type="entry name" value="Tenascin C"/>
    <property type="match status" value="1"/>
</dbReference>
<feature type="chain" id="PRO_5026656866" description="Tenascin" evidence="17">
    <location>
        <begin position="23"/>
        <end position="2081"/>
    </location>
</feature>
<dbReference type="NCBIfam" id="NF040941">
    <property type="entry name" value="GGGWT_bact"/>
    <property type="match status" value="1"/>
</dbReference>
<feature type="signal peptide" evidence="17">
    <location>
        <begin position="1"/>
        <end position="22"/>
    </location>
</feature>
<evidence type="ECO:0000256" key="3">
    <source>
        <dbReference type="ARBA" id="ARBA00022525"/>
    </source>
</evidence>
<dbReference type="PROSITE" id="PS50853">
    <property type="entry name" value="FN3"/>
    <property type="match status" value="12"/>
</dbReference>
<evidence type="ECO:0000256" key="1">
    <source>
        <dbReference type="ARBA" id="ARBA00004498"/>
    </source>
</evidence>
<accession>A0A6J3E3K5</accession>
<feature type="domain" description="EGF-like" evidence="18">
    <location>
        <begin position="436"/>
        <end position="467"/>
    </location>
</feature>
<feature type="domain" description="Fibronectin type-III" evidence="19">
    <location>
        <begin position="1138"/>
        <end position="1227"/>
    </location>
</feature>
<keyword evidence="9" id="KW-0654">Proteoglycan</keyword>
<dbReference type="SUPFAM" id="SSF49265">
    <property type="entry name" value="Fibronectin type III"/>
    <property type="match status" value="10"/>
</dbReference>
<evidence type="ECO:0000313" key="21">
    <source>
        <dbReference type="Proteomes" id="UP000504639"/>
    </source>
</evidence>
<keyword evidence="12" id="KW-0325">Glycoprotein</keyword>
<reference evidence="22" key="1">
    <citation type="submission" date="2025-08" db="UniProtKB">
        <authorList>
            <consortium name="RefSeq"/>
        </authorList>
    </citation>
    <scope>IDENTIFICATION</scope>
    <source>
        <tissue evidence="22">Lung</tissue>
    </source>
</reference>
<dbReference type="FunFam" id="2.60.40.10:FF:000611">
    <property type="entry name" value="Tenascin C"/>
    <property type="match status" value="1"/>
</dbReference>
<evidence type="ECO:0000256" key="2">
    <source>
        <dbReference type="ARBA" id="ARBA00008673"/>
    </source>
</evidence>
<feature type="domain" description="Fibronectin type-III" evidence="19">
    <location>
        <begin position="1502"/>
        <end position="1591"/>
    </location>
</feature>
<proteinExistence type="inferred from homology"/>
<dbReference type="SUPFAM" id="SSF56496">
    <property type="entry name" value="Fibrinogen C-terminal domain-like"/>
    <property type="match status" value="1"/>
</dbReference>
<evidence type="ECO:0000256" key="12">
    <source>
        <dbReference type="ARBA" id="ARBA00023180"/>
    </source>
</evidence>
<dbReference type="FunFam" id="2.60.40.10:FF:000207">
    <property type="entry name" value="Tenascin C"/>
    <property type="match status" value="1"/>
</dbReference>
<feature type="domain" description="Fibronectin type-III" evidence="19">
    <location>
        <begin position="1769"/>
        <end position="1857"/>
    </location>
</feature>
<dbReference type="GO" id="GO:0030155">
    <property type="term" value="P:regulation of cell adhesion"/>
    <property type="evidence" value="ECO:0007669"/>
    <property type="project" value="TreeGrafter"/>
</dbReference>